<evidence type="ECO:0000313" key="2">
    <source>
        <dbReference type="EMBL" id="RCH78605.1"/>
    </source>
</evidence>
<organism evidence="2 3">
    <name type="scientific">Rhizopus stolonifer</name>
    <name type="common">Rhizopus nigricans</name>
    <dbReference type="NCBI Taxonomy" id="4846"/>
    <lineage>
        <taxon>Eukaryota</taxon>
        <taxon>Fungi</taxon>
        <taxon>Fungi incertae sedis</taxon>
        <taxon>Mucoromycota</taxon>
        <taxon>Mucoromycotina</taxon>
        <taxon>Mucoromycetes</taxon>
        <taxon>Mucorales</taxon>
        <taxon>Mucorineae</taxon>
        <taxon>Rhizopodaceae</taxon>
        <taxon>Rhizopus</taxon>
    </lineage>
</organism>
<sequence>MNYTQDFNTSSDDSTLPSTDFHSYSLLADNRQDLLFHTNANEPNSVENSLPEAWNPSNSVSPRGSQRGIAGFVSKLY</sequence>
<dbReference type="Proteomes" id="UP000253551">
    <property type="component" value="Unassembled WGS sequence"/>
</dbReference>
<evidence type="ECO:0000256" key="1">
    <source>
        <dbReference type="SAM" id="MobiDB-lite"/>
    </source>
</evidence>
<name>A0A367ILR7_RHIST</name>
<dbReference type="AlphaFoldDB" id="A0A367ILR7"/>
<feature type="region of interest" description="Disordered" evidence="1">
    <location>
        <begin position="1"/>
        <end position="21"/>
    </location>
</feature>
<protein>
    <submittedName>
        <fullName evidence="2">Uncharacterized protein</fullName>
    </submittedName>
</protein>
<gene>
    <name evidence="2" type="ORF">CU098_002626</name>
</gene>
<feature type="compositionally biased region" description="Polar residues" evidence="1">
    <location>
        <begin position="55"/>
        <end position="64"/>
    </location>
</feature>
<keyword evidence="3" id="KW-1185">Reference proteome</keyword>
<feature type="compositionally biased region" description="Low complexity" evidence="1">
    <location>
        <begin position="9"/>
        <end position="20"/>
    </location>
</feature>
<feature type="non-terminal residue" evidence="2">
    <location>
        <position position="77"/>
    </location>
</feature>
<evidence type="ECO:0000313" key="3">
    <source>
        <dbReference type="Proteomes" id="UP000253551"/>
    </source>
</evidence>
<comment type="caution">
    <text evidence="2">The sequence shown here is derived from an EMBL/GenBank/DDBJ whole genome shotgun (WGS) entry which is preliminary data.</text>
</comment>
<proteinExistence type="predicted"/>
<dbReference type="EMBL" id="PJQM01007116">
    <property type="protein sequence ID" value="RCH78605.1"/>
    <property type="molecule type" value="Genomic_DNA"/>
</dbReference>
<accession>A0A367ILR7</accession>
<reference evidence="2 3" key="1">
    <citation type="journal article" date="2018" name="G3 (Bethesda)">
        <title>Phylogenetic and Phylogenomic Definition of Rhizopus Species.</title>
        <authorList>
            <person name="Gryganskyi A.P."/>
            <person name="Golan J."/>
            <person name="Dolatabadi S."/>
            <person name="Mondo S."/>
            <person name="Robb S."/>
            <person name="Idnurm A."/>
            <person name="Muszewska A."/>
            <person name="Steczkiewicz K."/>
            <person name="Masonjones S."/>
            <person name="Liao H.L."/>
            <person name="Gajdeczka M.T."/>
            <person name="Anike F."/>
            <person name="Vuek A."/>
            <person name="Anishchenko I.M."/>
            <person name="Voigt K."/>
            <person name="de Hoog G.S."/>
            <person name="Smith M.E."/>
            <person name="Heitman J."/>
            <person name="Vilgalys R."/>
            <person name="Stajich J.E."/>
        </authorList>
    </citation>
    <scope>NUCLEOTIDE SEQUENCE [LARGE SCALE GENOMIC DNA]</scope>
    <source>
        <strain evidence="2 3">LSU 92-RS-03</strain>
    </source>
</reference>
<feature type="region of interest" description="Disordered" evidence="1">
    <location>
        <begin position="41"/>
        <end position="66"/>
    </location>
</feature>